<reference evidence="2" key="1">
    <citation type="submission" date="2019-10" db="EMBL/GenBank/DDBJ databases">
        <authorList>
            <consortium name="DOE Joint Genome Institute"/>
            <person name="Kuo A."/>
            <person name="Miyauchi S."/>
            <person name="Kiss E."/>
            <person name="Drula E."/>
            <person name="Kohler A."/>
            <person name="Sanchez-Garcia M."/>
            <person name="Andreopoulos B."/>
            <person name="Barry K.W."/>
            <person name="Bonito G."/>
            <person name="Buee M."/>
            <person name="Carver A."/>
            <person name="Chen C."/>
            <person name="Cichocki N."/>
            <person name="Clum A."/>
            <person name="Culley D."/>
            <person name="Crous P.W."/>
            <person name="Fauchery L."/>
            <person name="Girlanda M."/>
            <person name="Hayes R."/>
            <person name="Keri Z."/>
            <person name="LaButti K."/>
            <person name="Lipzen A."/>
            <person name="Lombard V."/>
            <person name="Magnuson J."/>
            <person name="Maillard F."/>
            <person name="Morin E."/>
            <person name="Murat C."/>
            <person name="Nolan M."/>
            <person name="Ohm R."/>
            <person name="Pangilinan J."/>
            <person name="Pereira M."/>
            <person name="Perotto S."/>
            <person name="Peter M."/>
            <person name="Riley R."/>
            <person name="Sitrit Y."/>
            <person name="Stielow B."/>
            <person name="Szollosi G."/>
            <person name="Zifcakova L."/>
            <person name="Stursova M."/>
            <person name="Spatafora J.W."/>
            <person name="Tedersoo L."/>
            <person name="Vaario L.-M."/>
            <person name="Yamada A."/>
            <person name="Yan M."/>
            <person name="Wang P."/>
            <person name="Xu J."/>
            <person name="Bruns T."/>
            <person name="Baldrian P."/>
            <person name="Vilgalys R."/>
            <person name="Henrissat B."/>
            <person name="Grigoriev I.V."/>
            <person name="Hibbett D."/>
            <person name="Nagy L.G."/>
            <person name="Martin F.M."/>
        </authorList>
    </citation>
    <scope>NUCLEOTIDE SEQUENCE</scope>
    <source>
        <strain evidence="2">Prilba</strain>
    </source>
</reference>
<feature type="compositionally biased region" description="Low complexity" evidence="1">
    <location>
        <begin position="477"/>
        <end position="488"/>
    </location>
</feature>
<feature type="compositionally biased region" description="Acidic residues" evidence="1">
    <location>
        <begin position="501"/>
        <end position="514"/>
    </location>
</feature>
<feature type="compositionally biased region" description="Basic and acidic residues" evidence="1">
    <location>
        <begin position="34"/>
        <end position="49"/>
    </location>
</feature>
<name>A0A9P5JVP3_9AGAM</name>
<evidence type="ECO:0000256" key="1">
    <source>
        <dbReference type="SAM" id="MobiDB-lite"/>
    </source>
</evidence>
<feature type="region of interest" description="Disordered" evidence="1">
    <location>
        <begin position="1"/>
        <end position="115"/>
    </location>
</feature>
<feature type="compositionally biased region" description="Low complexity" evidence="1">
    <location>
        <begin position="331"/>
        <end position="346"/>
    </location>
</feature>
<feature type="compositionally biased region" description="Polar residues" evidence="1">
    <location>
        <begin position="235"/>
        <end position="246"/>
    </location>
</feature>
<feature type="region of interest" description="Disordered" evidence="1">
    <location>
        <begin position="426"/>
        <end position="550"/>
    </location>
</feature>
<reference evidence="2" key="2">
    <citation type="journal article" date="2020" name="Nat. Commun.">
        <title>Large-scale genome sequencing of mycorrhizal fungi provides insights into the early evolution of symbiotic traits.</title>
        <authorList>
            <person name="Miyauchi S."/>
            <person name="Kiss E."/>
            <person name="Kuo A."/>
            <person name="Drula E."/>
            <person name="Kohler A."/>
            <person name="Sanchez-Garcia M."/>
            <person name="Morin E."/>
            <person name="Andreopoulos B."/>
            <person name="Barry K.W."/>
            <person name="Bonito G."/>
            <person name="Buee M."/>
            <person name="Carver A."/>
            <person name="Chen C."/>
            <person name="Cichocki N."/>
            <person name="Clum A."/>
            <person name="Culley D."/>
            <person name="Crous P.W."/>
            <person name="Fauchery L."/>
            <person name="Girlanda M."/>
            <person name="Hayes R.D."/>
            <person name="Keri Z."/>
            <person name="LaButti K."/>
            <person name="Lipzen A."/>
            <person name="Lombard V."/>
            <person name="Magnuson J."/>
            <person name="Maillard F."/>
            <person name="Murat C."/>
            <person name="Nolan M."/>
            <person name="Ohm R.A."/>
            <person name="Pangilinan J."/>
            <person name="Pereira M.F."/>
            <person name="Perotto S."/>
            <person name="Peter M."/>
            <person name="Pfister S."/>
            <person name="Riley R."/>
            <person name="Sitrit Y."/>
            <person name="Stielow J.B."/>
            <person name="Szollosi G."/>
            <person name="Zifcakova L."/>
            <person name="Stursova M."/>
            <person name="Spatafora J.W."/>
            <person name="Tedersoo L."/>
            <person name="Vaario L.M."/>
            <person name="Yamada A."/>
            <person name="Yan M."/>
            <person name="Wang P."/>
            <person name="Xu J."/>
            <person name="Bruns T."/>
            <person name="Baldrian P."/>
            <person name="Vilgalys R."/>
            <person name="Dunand C."/>
            <person name="Henrissat B."/>
            <person name="Grigoriev I.V."/>
            <person name="Hibbett D."/>
            <person name="Nagy L.G."/>
            <person name="Martin F.M."/>
        </authorList>
    </citation>
    <scope>NUCLEOTIDE SEQUENCE</scope>
    <source>
        <strain evidence="2">Prilba</strain>
    </source>
</reference>
<feature type="compositionally biased region" description="Polar residues" evidence="1">
    <location>
        <begin position="94"/>
        <end position="115"/>
    </location>
</feature>
<gene>
    <name evidence="2" type="ORF">DFH94DRAFT_779924</name>
</gene>
<feature type="compositionally biased region" description="Polar residues" evidence="1">
    <location>
        <begin position="303"/>
        <end position="320"/>
    </location>
</feature>
<evidence type="ECO:0000313" key="2">
    <source>
        <dbReference type="EMBL" id="KAF8467043.1"/>
    </source>
</evidence>
<dbReference type="AlphaFoldDB" id="A0A9P5JVP3"/>
<proteinExistence type="predicted"/>
<comment type="caution">
    <text evidence="2">The sequence shown here is derived from an EMBL/GenBank/DDBJ whole genome shotgun (WGS) entry which is preliminary data.</text>
</comment>
<feature type="compositionally biased region" description="Low complexity" evidence="1">
    <location>
        <begin position="535"/>
        <end position="550"/>
    </location>
</feature>
<accession>A0A9P5JVP3</accession>
<feature type="compositionally biased region" description="Polar residues" evidence="1">
    <location>
        <begin position="1"/>
        <end position="22"/>
    </location>
</feature>
<organism evidence="2 3">
    <name type="scientific">Russula ochroleuca</name>
    <dbReference type="NCBI Taxonomy" id="152965"/>
    <lineage>
        <taxon>Eukaryota</taxon>
        <taxon>Fungi</taxon>
        <taxon>Dikarya</taxon>
        <taxon>Basidiomycota</taxon>
        <taxon>Agaricomycotina</taxon>
        <taxon>Agaricomycetes</taxon>
        <taxon>Russulales</taxon>
        <taxon>Russulaceae</taxon>
        <taxon>Russula</taxon>
    </lineage>
</organism>
<protein>
    <submittedName>
        <fullName evidence="2">Uncharacterized protein</fullName>
    </submittedName>
</protein>
<feature type="compositionally biased region" description="Basic and acidic residues" evidence="1">
    <location>
        <begin position="467"/>
        <end position="476"/>
    </location>
</feature>
<feature type="region of interest" description="Disordered" evidence="1">
    <location>
        <begin position="200"/>
        <end position="346"/>
    </location>
</feature>
<dbReference type="OrthoDB" id="2590746at2759"/>
<dbReference type="Proteomes" id="UP000759537">
    <property type="component" value="Unassembled WGS sequence"/>
</dbReference>
<dbReference type="EMBL" id="WHVB01000038">
    <property type="protein sequence ID" value="KAF8467043.1"/>
    <property type="molecule type" value="Genomic_DNA"/>
</dbReference>
<keyword evidence="3" id="KW-1185">Reference proteome</keyword>
<sequence>MFATLSSFLPSALQQVSPNPANVPSKDPPPAKVEVAKPKDVVVDEGSTRRKEKRTNHESFIVVRPPPAKSNHPLNLQVQLVPPQSRDRDRTRSLDISQPSQDQEDTILSRTSSNRSDVSMYSGYSSVTSFTSVTSSSTTSSRRMIIPLYNLQAHNVMTNVIVDAGTDAKVAKFQRRGLEILGLAVLEPVEVFGPNNSLIPQIPPSNRTSIDDHQDLTLAPPFTPRPGGADGVLTPASSAHSLSSAGMDNPSPSPPSIKRPDLDSTPTSGTKKIFGKLFKRKDTQPPSPSPSSPIGNFIPRPSRLSTGQSLAVPSQGNAKRNSWLGPTNPGPHSELSTSPPSSIPTASYLQPAILGIHPSCSSPKYPPQGRPHSYTWVVRKWIKGSNGGLLGNVMGHMNQLGLSDERRQSRTPPEEGAVEVHFVWSRGKKKRKVQRDGNQTVGANRRATGGGGPPDKRGSASSYNRSRSTDRAEKRLSTTSGHSMSTGSEVGSSVGRHARGEEDDGDESEPEDSETPWTCTLVLSRVGDEGGGSMSPGAAAAAATDGSSSNSTRVRVATFSPTPHHPKVVALLKVPFPLPDIIVDRAQVCRRAVSAQGIARPSWNVANGGGDGGDEPDGLVLTAEEIKDVVSSTGLWLVVRENIGGVGKISRKGDGWRIRA</sequence>
<evidence type="ECO:0000313" key="3">
    <source>
        <dbReference type="Proteomes" id="UP000759537"/>
    </source>
</evidence>